<reference evidence="1 2" key="1">
    <citation type="submission" date="2016-11" db="EMBL/GenBank/DDBJ databases">
        <title>Study of marine rhodopsin-containing bacteria.</title>
        <authorList>
            <person name="Yoshizawa S."/>
            <person name="Kumagai Y."/>
            <person name="Kogure K."/>
        </authorList>
    </citation>
    <scope>NUCLEOTIDE SEQUENCE [LARGE SCALE GENOMIC DNA]</scope>
    <source>
        <strain evidence="1 2">SG-29</strain>
    </source>
</reference>
<proteinExistence type="predicted"/>
<dbReference type="OrthoDB" id="593634at2"/>
<evidence type="ECO:0000313" key="2">
    <source>
        <dbReference type="Proteomes" id="UP000216446"/>
    </source>
</evidence>
<comment type="caution">
    <text evidence="1">The sequence shown here is derived from an EMBL/GenBank/DDBJ whole genome shotgun (WGS) entry which is preliminary data.</text>
</comment>
<sequence length="488" mass="52654">MTTDNARLAFRLLGLADAPLTPRAMAARLRITFAPPHERDPELDAFAQRLRRALAAAGAEIIPYPDALNAEGKIREDIVTVEQGEGPDDALAIRRVSSLYRNPLVALLNRPSPIAPEAELQETLDEIVGVLAWNLIHTPIFVEPERWTVCTMNGAVIRCSTGEDFERDVRESLIPKLAAQVRPPDPASITFREGTLDLQPLADQVAQFTEGSHAWADSGLMLAHTSLDALTYRNRFYRRIVAAYLDQRTGMSYGFLARQLPVDVPPAVPLPDAPEALRALDWRANPLRETGGLWRACVRVDGTDWLVDVPEVSVLCTRSGCEKTRITPDRDLVRLTLSEGRILFDTPPKASGESPRPSYDTLAILAHAVGNALAASVLRAQDAAAPFAHALAHDGLSLAHWHGYPEAGATPPAFALHGEANPPVSCSTPQSAAFALVGKLEALGHAIAEGAPYLGDLHVEPHHGTNLSGRISLAEAAAWAESQQAVAA</sequence>
<dbReference type="RefSeq" id="WP_094550527.1">
    <property type="nucleotide sequence ID" value="NZ_MQWB01000001.1"/>
</dbReference>
<accession>A0A259U2T5</accession>
<evidence type="ECO:0000313" key="1">
    <source>
        <dbReference type="EMBL" id="OZC04256.1"/>
    </source>
</evidence>
<keyword evidence="2" id="KW-1185">Reference proteome</keyword>
<dbReference type="Proteomes" id="UP000216446">
    <property type="component" value="Unassembled WGS sequence"/>
</dbReference>
<dbReference type="EMBL" id="MQWB01000001">
    <property type="protein sequence ID" value="OZC04256.1"/>
    <property type="molecule type" value="Genomic_DNA"/>
</dbReference>
<gene>
    <name evidence="1" type="ORF">BSZ36_15460</name>
</gene>
<protein>
    <submittedName>
        <fullName evidence="1">Uncharacterized protein</fullName>
    </submittedName>
</protein>
<organism evidence="1 2">
    <name type="scientific">Rubricoccus marinus</name>
    <dbReference type="NCBI Taxonomy" id="716817"/>
    <lineage>
        <taxon>Bacteria</taxon>
        <taxon>Pseudomonadati</taxon>
        <taxon>Rhodothermota</taxon>
        <taxon>Rhodothermia</taxon>
        <taxon>Rhodothermales</taxon>
        <taxon>Rubricoccaceae</taxon>
        <taxon>Rubricoccus</taxon>
    </lineage>
</organism>
<name>A0A259U2T5_9BACT</name>
<dbReference type="InParanoid" id="A0A259U2T5"/>
<dbReference type="AlphaFoldDB" id="A0A259U2T5"/>